<name>U5WA08_9ACTN</name>
<evidence type="ECO:0000313" key="2">
    <source>
        <dbReference type="Proteomes" id="UP000017746"/>
    </source>
</evidence>
<sequence>MVRLGGRADVTAIDPGPFGAALPALLDQWRALTFADGAVLHPVSGKPHDGLRVVDGLHPRPGVAYQLMLREDHVPEPTAEEARVASRVEAADAEAAREWERGRIAAARATGRIATTWHTYAIRLETDDHTRTAFSVHHDVTGVRARVDVSDTRLTVTTRGAGWLRPFAKRPVQRDLDDFLAALPERLDALNRRIVARCPAPPDPPQLAVQMMADLISSVPVVTPGPARSA</sequence>
<dbReference type="EMBL" id="CP006272">
    <property type="protein sequence ID" value="AGZ45974.1"/>
    <property type="molecule type" value="Genomic_DNA"/>
</dbReference>
<dbReference type="Proteomes" id="UP000017746">
    <property type="component" value="Chromosome"/>
</dbReference>
<accession>U5WA08</accession>
<reference evidence="1 2" key="1">
    <citation type="journal article" date="2014" name="J. Biotechnol.">
        <title>Complete genome sequence of the actinobacterium Actinoplanes friuliensis HAG 010964, producer of the lipopeptide antibiotic friulimycin.</title>
        <authorList>
            <person name="Ruckert C."/>
            <person name="Szczepanowski R."/>
            <person name="Albersmeier A."/>
            <person name="Goesmann A."/>
            <person name="Fischer N."/>
            <person name="Steinkamper A."/>
            <person name="Puhler A."/>
            <person name="Biener R."/>
            <person name="Schwartz D."/>
            <person name="Kalinowski J."/>
        </authorList>
    </citation>
    <scope>NUCLEOTIDE SEQUENCE [LARGE SCALE GENOMIC DNA]</scope>
    <source>
        <strain evidence="1 2">DSM 7358</strain>
    </source>
</reference>
<dbReference type="KEGG" id="afs:AFR_38600"/>
<dbReference type="AlphaFoldDB" id="U5WA08"/>
<gene>
    <name evidence="1" type="ORF">AFR_38600</name>
</gene>
<keyword evidence="2" id="KW-1185">Reference proteome</keyword>
<dbReference type="PATRIC" id="fig|1246995.3.peg.7810"/>
<organism evidence="1 2">
    <name type="scientific">Actinoplanes friuliensis DSM 7358</name>
    <dbReference type="NCBI Taxonomy" id="1246995"/>
    <lineage>
        <taxon>Bacteria</taxon>
        <taxon>Bacillati</taxon>
        <taxon>Actinomycetota</taxon>
        <taxon>Actinomycetes</taxon>
        <taxon>Micromonosporales</taxon>
        <taxon>Micromonosporaceae</taxon>
        <taxon>Actinoplanes</taxon>
    </lineage>
</organism>
<protein>
    <submittedName>
        <fullName evidence="1">Uncharacterized protein</fullName>
    </submittedName>
</protein>
<proteinExistence type="predicted"/>
<dbReference type="HOGENOM" id="CLU_1202725_0_0_11"/>
<evidence type="ECO:0000313" key="1">
    <source>
        <dbReference type="EMBL" id="AGZ45974.1"/>
    </source>
</evidence>